<organism evidence="1 2">
    <name type="scientific">Gomphillus americanus</name>
    <dbReference type="NCBI Taxonomy" id="1940652"/>
    <lineage>
        <taxon>Eukaryota</taxon>
        <taxon>Fungi</taxon>
        <taxon>Dikarya</taxon>
        <taxon>Ascomycota</taxon>
        <taxon>Pezizomycotina</taxon>
        <taxon>Lecanoromycetes</taxon>
        <taxon>OSLEUM clade</taxon>
        <taxon>Ostropomycetidae</taxon>
        <taxon>Ostropales</taxon>
        <taxon>Graphidaceae</taxon>
        <taxon>Gomphilloideae</taxon>
        <taxon>Gomphillus</taxon>
    </lineage>
</organism>
<protein>
    <recommendedName>
        <fullName evidence="3">Carbohydrate kinase PfkB domain-containing protein</fullName>
    </recommendedName>
</protein>
<dbReference type="InterPro" id="IPR029056">
    <property type="entry name" value="Ribokinase-like"/>
</dbReference>
<dbReference type="Proteomes" id="UP000664169">
    <property type="component" value="Unassembled WGS sequence"/>
</dbReference>
<name>A0A8H3IM59_9LECA</name>
<comment type="caution">
    <text evidence="1">The sequence shown here is derived from an EMBL/GenBank/DDBJ whole genome shotgun (WGS) entry which is preliminary data.</text>
</comment>
<reference evidence="1" key="1">
    <citation type="submission" date="2021-03" db="EMBL/GenBank/DDBJ databases">
        <authorList>
            <person name="Tagirdzhanova G."/>
        </authorList>
    </citation>
    <scope>NUCLEOTIDE SEQUENCE</scope>
</reference>
<evidence type="ECO:0008006" key="3">
    <source>
        <dbReference type="Google" id="ProtNLM"/>
    </source>
</evidence>
<keyword evidence="2" id="KW-1185">Reference proteome</keyword>
<dbReference type="SUPFAM" id="SSF53613">
    <property type="entry name" value="Ribokinase-like"/>
    <property type="match status" value="1"/>
</dbReference>
<evidence type="ECO:0000313" key="1">
    <source>
        <dbReference type="EMBL" id="CAF9920390.1"/>
    </source>
</evidence>
<accession>A0A8H3IM59</accession>
<evidence type="ECO:0000313" key="2">
    <source>
        <dbReference type="Proteomes" id="UP000664169"/>
    </source>
</evidence>
<sequence>MEGLVSADILAIGCIVVDTSCTYDPPQSPSDPLQPVNGSSNPAKFSQCARGTAYNMALAAHYAGASVLLSTVVADDFWGDFLLREMDRVGSSYENLASIAMSLTHEHPNRYNKVLNNIKTESIKKEWTCGARKHE</sequence>
<dbReference type="AlphaFoldDB" id="A0A8H3IM59"/>
<dbReference type="EMBL" id="CAJPDQ010000015">
    <property type="protein sequence ID" value="CAF9920390.1"/>
    <property type="molecule type" value="Genomic_DNA"/>
</dbReference>
<dbReference type="OrthoDB" id="10560192at2759"/>
<dbReference type="Gene3D" id="3.40.1190.20">
    <property type="match status" value="1"/>
</dbReference>
<gene>
    <name evidence="1" type="ORF">GOMPHAMPRED_002073</name>
</gene>
<proteinExistence type="predicted"/>